<dbReference type="Pfam" id="PF21825">
    <property type="entry name" value="crAss001_48"/>
    <property type="match status" value="1"/>
</dbReference>
<dbReference type="EMBL" id="PP965496">
    <property type="protein sequence ID" value="XCO00231.1"/>
    <property type="molecule type" value="Genomic_DNA"/>
</dbReference>
<proteinExistence type="predicted"/>
<name>A0AAU8MHG0_9CAUD</name>
<reference evidence="1" key="1">
    <citation type="submission" date="2024-06" db="EMBL/GenBank/DDBJ databases">
        <title>Intestivirid acquisition increases across infancy in a wild primate population.</title>
        <authorList>
            <person name="Schneider-Creas I.A."/>
            <person name="Moya I.L."/>
            <person name="Chiou K.L."/>
            <person name="Baniel A."/>
            <person name="Azanaw Haile A."/>
            <person name="Kebede F."/>
            <person name="Abebe B."/>
            <person name="Snyder-Mackler N."/>
            <person name="Varsani A."/>
        </authorList>
    </citation>
    <scope>NUCLEOTIDE SEQUENCE</scope>
    <source>
        <strain evidence="1">Int_RNL_2018_1178_PEE</strain>
    </source>
</reference>
<dbReference type="InterPro" id="IPR054052">
    <property type="entry name" value="Y16Q-like"/>
</dbReference>
<sequence length="97" mass="11330">MLDFVQCMVEEHSQLVVRTQVLHEYIYSDKSNDDNKAEFANKCIQLAAMKKYEEALRARLENQGVFFENGQYFERVSEIKAIHAPETLEENQNNGDK</sequence>
<evidence type="ECO:0000313" key="1">
    <source>
        <dbReference type="EMBL" id="XCO00231.1"/>
    </source>
</evidence>
<organism evidence="1">
    <name type="scientific">Geladintestivirus 6</name>
    <dbReference type="NCBI Taxonomy" id="3233138"/>
    <lineage>
        <taxon>Viruses</taxon>
        <taxon>Duplodnaviria</taxon>
        <taxon>Heunggongvirae</taxon>
        <taxon>Uroviricota</taxon>
        <taxon>Caudoviricetes</taxon>
        <taxon>Crassvirales</taxon>
    </lineage>
</organism>
<accession>A0AAU8MHG0</accession>
<protein>
    <submittedName>
        <fullName evidence="1">Uncharacterized protein</fullName>
    </submittedName>
</protein>